<accession>A0ABT6Q808</accession>
<gene>
    <name evidence="1" type="ORF">QJV33_07050</name>
</gene>
<keyword evidence="2" id="KW-1185">Reference proteome</keyword>
<organism evidence="1 2">
    <name type="scientific">Commensalibacter nepenthis</name>
    <dbReference type="NCBI Taxonomy" id="3043872"/>
    <lineage>
        <taxon>Bacteria</taxon>
        <taxon>Pseudomonadati</taxon>
        <taxon>Pseudomonadota</taxon>
        <taxon>Alphaproteobacteria</taxon>
        <taxon>Acetobacterales</taxon>
        <taxon>Acetobacteraceae</taxon>
    </lineage>
</organism>
<evidence type="ECO:0008006" key="3">
    <source>
        <dbReference type="Google" id="ProtNLM"/>
    </source>
</evidence>
<sequence length="75" mass="8732">MKTQSKVVGYEGLACLLGYSKKYVATLKSKHPERLPPPIRTSKTKWHVDIVNDWLKDDKNNKPARGRKRKEHNVF</sequence>
<evidence type="ECO:0000313" key="2">
    <source>
        <dbReference type="Proteomes" id="UP001431775"/>
    </source>
</evidence>
<evidence type="ECO:0000313" key="1">
    <source>
        <dbReference type="EMBL" id="MDI2113037.1"/>
    </source>
</evidence>
<dbReference type="RefSeq" id="WP_281462657.1">
    <property type="nucleotide sequence ID" value="NZ_JASBAN010000001.1"/>
</dbReference>
<name>A0ABT6Q808_9PROT</name>
<dbReference type="EMBL" id="JASBAN010000001">
    <property type="protein sequence ID" value="MDI2113037.1"/>
    <property type="molecule type" value="Genomic_DNA"/>
</dbReference>
<comment type="caution">
    <text evidence="1">The sequence shown here is derived from an EMBL/GenBank/DDBJ whole genome shotgun (WGS) entry which is preliminary data.</text>
</comment>
<reference evidence="1" key="1">
    <citation type="submission" date="2023-05" db="EMBL/GenBank/DDBJ databases">
        <title>Whole genome sequence of Commensalibacter sp.</title>
        <authorList>
            <person name="Charoenyingcharoen P."/>
            <person name="Yukphan P."/>
        </authorList>
    </citation>
    <scope>NUCLEOTIDE SEQUENCE</scope>
    <source>
        <strain evidence="1">TBRC 10068</strain>
    </source>
</reference>
<dbReference type="Proteomes" id="UP001431775">
    <property type="component" value="Unassembled WGS sequence"/>
</dbReference>
<protein>
    <recommendedName>
        <fullName evidence="3">AlpA family phage regulatory protein</fullName>
    </recommendedName>
</protein>
<proteinExistence type="predicted"/>